<evidence type="ECO:0000256" key="5">
    <source>
        <dbReference type="SAM" id="Phobius"/>
    </source>
</evidence>
<protein>
    <recommendedName>
        <fullName evidence="6">CusB-like beta-barrel domain-containing protein</fullName>
    </recommendedName>
</protein>
<name>A0A1G2P8I2_9BACT</name>
<keyword evidence="5" id="KW-0812">Transmembrane</keyword>
<feature type="coiled-coil region" evidence="4">
    <location>
        <begin position="276"/>
        <end position="303"/>
    </location>
</feature>
<evidence type="ECO:0000256" key="1">
    <source>
        <dbReference type="ARBA" id="ARBA00004196"/>
    </source>
</evidence>
<feature type="transmembrane region" description="Helical" evidence="5">
    <location>
        <begin position="14"/>
        <end position="32"/>
    </location>
</feature>
<evidence type="ECO:0000256" key="3">
    <source>
        <dbReference type="ARBA" id="ARBA00023054"/>
    </source>
</evidence>
<evidence type="ECO:0000313" key="7">
    <source>
        <dbReference type="EMBL" id="OHA43922.1"/>
    </source>
</evidence>
<dbReference type="Gene3D" id="2.40.420.20">
    <property type="match status" value="1"/>
</dbReference>
<dbReference type="EMBL" id="MHSL01000015">
    <property type="protein sequence ID" value="OHA43922.1"/>
    <property type="molecule type" value="Genomic_DNA"/>
</dbReference>
<evidence type="ECO:0000259" key="6">
    <source>
        <dbReference type="Pfam" id="PF25954"/>
    </source>
</evidence>
<keyword evidence="5" id="KW-0472">Membrane</keyword>
<gene>
    <name evidence="7" type="ORF">A3G03_00010</name>
</gene>
<evidence type="ECO:0000256" key="4">
    <source>
        <dbReference type="SAM" id="Coils"/>
    </source>
</evidence>
<dbReference type="AlphaFoldDB" id="A0A1G2P8I2"/>
<dbReference type="Proteomes" id="UP000176355">
    <property type="component" value="Unassembled WGS sequence"/>
</dbReference>
<evidence type="ECO:0000313" key="8">
    <source>
        <dbReference type="Proteomes" id="UP000176355"/>
    </source>
</evidence>
<dbReference type="InterPro" id="IPR006143">
    <property type="entry name" value="RND_pump_MFP"/>
</dbReference>
<comment type="subcellular location">
    <subcellularLocation>
        <location evidence="1">Cell envelope</location>
    </subcellularLocation>
</comment>
<dbReference type="Pfam" id="PF25954">
    <property type="entry name" value="Beta-barrel_RND_2"/>
    <property type="match status" value="1"/>
</dbReference>
<dbReference type="InterPro" id="IPR050465">
    <property type="entry name" value="UPF0194_transport"/>
</dbReference>
<dbReference type="GO" id="GO:0016020">
    <property type="term" value="C:membrane"/>
    <property type="evidence" value="ECO:0007669"/>
    <property type="project" value="InterPro"/>
</dbReference>
<comment type="similarity">
    <text evidence="2">Belongs to the membrane fusion protein (MFP) (TC 8.A.1) family.</text>
</comment>
<proteinExistence type="inferred from homology"/>
<sequence length="517" mass="55678">MKAYFFRLSKTKKWLLAGGFFIVVLAAYFLFFRGKGDGYDLATVVRQDLTEDVAITGNVKADERVILSFERTGRVSAIYAEAGDRVVSGQIIAVLGAANEMLALKQAEANLAVEEAALAELKRGSRLEDVSIARTKVLNAEKSLADARQSLRDYLNDSYTKSSNAIGVYIDQFFSNPKTGNVQLNIIVSDTQLKSFLEINRQLVENKFTVWQNLLADLNDGNLLIAVSQAENYLAAIRDFLEKIALVVNALSPTSSLTASTITTYRSDVSTARTAINTAITNLTVAKQDVREAESNLMLQQSQLALMLAGATLEALAAGEAKVLAAQTAAAIKKHAVSQSYLYAPFAGLVAKQDAKVGQMVAASEAIGVLISEDTLIIEANVPEADVGRIVVGGKAEVDLDAFPGEKFEASTIKIDPGEVVIEGVPTYKVTFNFQTPIDFAKSGMTANISVIVAEKIGVLAVPTRAIDFRTDGAFVKVLVDGQIIDRKIIIGIRSSDGLVEILGGLTEGEQILLNWR</sequence>
<organism evidence="7 8">
    <name type="scientific">Candidatus Taylorbacteria bacterium RIFCSPLOWO2_12_FULL_44_15c</name>
    <dbReference type="NCBI Taxonomy" id="1802333"/>
    <lineage>
        <taxon>Bacteria</taxon>
        <taxon>Candidatus Tayloriibacteriota</taxon>
    </lineage>
</organism>
<keyword evidence="3 4" id="KW-0175">Coiled coil</keyword>
<feature type="domain" description="CusB-like beta-barrel" evidence="6">
    <location>
        <begin position="378"/>
        <end position="418"/>
    </location>
</feature>
<dbReference type="Gene3D" id="2.40.30.170">
    <property type="match status" value="1"/>
</dbReference>
<dbReference type="GO" id="GO:0022857">
    <property type="term" value="F:transmembrane transporter activity"/>
    <property type="evidence" value="ECO:0007669"/>
    <property type="project" value="InterPro"/>
</dbReference>
<dbReference type="PANTHER" id="PTHR32347">
    <property type="entry name" value="EFFLUX SYSTEM COMPONENT YKNX-RELATED"/>
    <property type="match status" value="1"/>
</dbReference>
<feature type="coiled-coil region" evidence="4">
    <location>
        <begin position="104"/>
        <end position="157"/>
    </location>
</feature>
<dbReference type="PANTHER" id="PTHR32347:SF23">
    <property type="entry name" value="BLL5650 PROTEIN"/>
    <property type="match status" value="1"/>
</dbReference>
<dbReference type="NCBIfam" id="TIGR01730">
    <property type="entry name" value="RND_mfp"/>
    <property type="match status" value="1"/>
</dbReference>
<dbReference type="STRING" id="1802333.A3G03_00010"/>
<dbReference type="GO" id="GO:0030313">
    <property type="term" value="C:cell envelope"/>
    <property type="evidence" value="ECO:0007669"/>
    <property type="project" value="UniProtKB-SubCell"/>
</dbReference>
<keyword evidence="5" id="KW-1133">Transmembrane helix</keyword>
<evidence type="ECO:0000256" key="2">
    <source>
        <dbReference type="ARBA" id="ARBA00009477"/>
    </source>
</evidence>
<reference evidence="7 8" key="1">
    <citation type="journal article" date="2016" name="Nat. Commun.">
        <title>Thousands of microbial genomes shed light on interconnected biogeochemical processes in an aquifer system.</title>
        <authorList>
            <person name="Anantharaman K."/>
            <person name="Brown C.T."/>
            <person name="Hug L.A."/>
            <person name="Sharon I."/>
            <person name="Castelle C.J."/>
            <person name="Probst A.J."/>
            <person name="Thomas B.C."/>
            <person name="Singh A."/>
            <person name="Wilkins M.J."/>
            <person name="Karaoz U."/>
            <person name="Brodie E.L."/>
            <person name="Williams K.H."/>
            <person name="Hubbard S.S."/>
            <person name="Banfield J.F."/>
        </authorList>
    </citation>
    <scope>NUCLEOTIDE SEQUENCE [LARGE SCALE GENOMIC DNA]</scope>
</reference>
<accession>A0A1G2P8I2</accession>
<dbReference type="InterPro" id="IPR058792">
    <property type="entry name" value="Beta-barrel_RND_2"/>
</dbReference>
<comment type="caution">
    <text evidence="7">The sequence shown here is derived from an EMBL/GenBank/DDBJ whole genome shotgun (WGS) entry which is preliminary data.</text>
</comment>
<dbReference type="Gene3D" id="1.10.287.470">
    <property type="entry name" value="Helix hairpin bin"/>
    <property type="match status" value="1"/>
</dbReference>
<dbReference type="Gene3D" id="2.40.50.100">
    <property type="match status" value="1"/>
</dbReference>